<dbReference type="Gene3D" id="2.60.120.290">
    <property type="entry name" value="Spermadhesin, CUB domain"/>
    <property type="match status" value="1"/>
</dbReference>
<feature type="transmembrane region" description="Helical" evidence="2">
    <location>
        <begin position="665"/>
        <end position="687"/>
    </location>
</feature>
<dbReference type="EMBL" id="CALOZG010000027">
    <property type="protein sequence ID" value="CAH4032246.1"/>
    <property type="molecule type" value="Genomic_DNA"/>
</dbReference>
<keyword evidence="3" id="KW-0732">Signal</keyword>
<evidence type="ECO:0000256" key="3">
    <source>
        <dbReference type="SAM" id="SignalP"/>
    </source>
</evidence>
<evidence type="ECO:0000313" key="6">
    <source>
        <dbReference type="Proteomes" id="UP001152562"/>
    </source>
</evidence>
<protein>
    <recommendedName>
        <fullName evidence="4">CUB domain-containing protein</fullName>
    </recommendedName>
</protein>
<feature type="domain" description="CUB" evidence="4">
    <location>
        <begin position="403"/>
        <end position="516"/>
    </location>
</feature>
<keyword evidence="6" id="KW-1185">Reference proteome</keyword>
<evidence type="ECO:0000256" key="1">
    <source>
        <dbReference type="ARBA" id="ARBA00023157"/>
    </source>
</evidence>
<dbReference type="InterPro" id="IPR035914">
    <property type="entry name" value="Sperma_CUB_dom_sf"/>
</dbReference>
<keyword evidence="2" id="KW-1133">Transmembrane helix</keyword>
<sequence length="777" mass="89254">MLKLLVYLCLFGLSLNAVSVLSAVDYDYGDYYGDESKQIPFSDKEPEKPTIHKIKPLDENEDIFNDVELFKNNNEFDNEAQYDSIGDYQIEDNRSEEDMKDIAEPLNKDQIKSTKEKDQLYNDGFEEDIKNYLHNTKQETSNKDILDETKAILKEDSDNNFADVPVKNPKDNIENIVAETTKLLEETDNNFDENTKLTKETTTKVPNTTNNTFNDIKKYLSELDYVRSNLKEDFDTELNADTNLGYDLSEEKADDQDYQEIGDDDLDRIFSEETEEKVYDDERSRHDYPEGHQDEQIYYSNDALSALDSTPSETTVSEVTEREINDSSNVGSSLSTQLNAATIPYAETELITTQSVDHTKVLNFKENKSELPEFNELDSDDQSKFNEKYQAERAAHSEATNTVQIHLTVNDNTIVSSPNYPNFYPANQITDYVITGVGQGIEMNITDFAVNSFIGDYVLIIPGETEEKGSDGILISYSLRKERRFQFTDVDRMFIRFEAKDGMQFQRGFNISLRNIMSRPDMVSLPDPEEDKIYFTSNATITVNLGGVSMNGFISKEEDFRRIVADMATLYINTKGIDSGLNTTLEVTRILSRRLCFHNWPGSDLCTEIVFSVPLVYDNETLETRFTKQDLRDMWDSYSGIDPFAVRLERMGIREFSYPDNETTLTVWLVIAAGVIISMAMLAFALWRFSCFEEYTKMPAFSDTDSLRDEKRVLDLYPTPHQTLPPLYSDDNIKWADDVYSNKDVGFSNKSYMQDIYDMDSDDEALRAPDRRYTTDV</sequence>
<comment type="caution">
    <text evidence="5">The sequence shown here is derived from an EMBL/GenBank/DDBJ whole genome shotgun (WGS) entry which is preliminary data.</text>
</comment>
<dbReference type="SUPFAM" id="SSF49854">
    <property type="entry name" value="Spermadhesin, CUB domain"/>
    <property type="match status" value="1"/>
</dbReference>
<evidence type="ECO:0000256" key="2">
    <source>
        <dbReference type="SAM" id="Phobius"/>
    </source>
</evidence>
<keyword evidence="1" id="KW-1015">Disulfide bond</keyword>
<name>A0A9P0THA3_PIEBR</name>
<dbReference type="Proteomes" id="UP001152562">
    <property type="component" value="Unassembled WGS sequence"/>
</dbReference>
<accession>A0A9P0THA3</accession>
<keyword evidence="2" id="KW-0472">Membrane</keyword>
<dbReference type="AlphaFoldDB" id="A0A9P0THA3"/>
<gene>
    <name evidence="5" type="ORF">PIBRA_LOCUS8661</name>
</gene>
<keyword evidence="2" id="KW-0812">Transmembrane</keyword>
<reference evidence="5" key="1">
    <citation type="submission" date="2022-05" db="EMBL/GenBank/DDBJ databases">
        <authorList>
            <person name="Okamura Y."/>
        </authorList>
    </citation>
    <scope>NUCLEOTIDE SEQUENCE</scope>
</reference>
<dbReference type="CDD" id="cd00041">
    <property type="entry name" value="CUB"/>
    <property type="match status" value="1"/>
</dbReference>
<dbReference type="SMART" id="SM00042">
    <property type="entry name" value="CUB"/>
    <property type="match status" value="1"/>
</dbReference>
<organism evidence="5 6">
    <name type="scientific">Pieris brassicae</name>
    <name type="common">White butterfly</name>
    <name type="synonym">Large white butterfly</name>
    <dbReference type="NCBI Taxonomy" id="7116"/>
    <lineage>
        <taxon>Eukaryota</taxon>
        <taxon>Metazoa</taxon>
        <taxon>Ecdysozoa</taxon>
        <taxon>Arthropoda</taxon>
        <taxon>Hexapoda</taxon>
        <taxon>Insecta</taxon>
        <taxon>Pterygota</taxon>
        <taxon>Neoptera</taxon>
        <taxon>Endopterygota</taxon>
        <taxon>Lepidoptera</taxon>
        <taxon>Glossata</taxon>
        <taxon>Ditrysia</taxon>
        <taxon>Papilionoidea</taxon>
        <taxon>Pieridae</taxon>
        <taxon>Pierinae</taxon>
        <taxon>Pieris</taxon>
    </lineage>
</organism>
<feature type="signal peptide" evidence="3">
    <location>
        <begin position="1"/>
        <end position="23"/>
    </location>
</feature>
<feature type="chain" id="PRO_5040193691" description="CUB domain-containing protein" evidence="3">
    <location>
        <begin position="24"/>
        <end position="777"/>
    </location>
</feature>
<dbReference type="Pfam" id="PF00431">
    <property type="entry name" value="CUB"/>
    <property type="match status" value="1"/>
</dbReference>
<evidence type="ECO:0000313" key="5">
    <source>
        <dbReference type="EMBL" id="CAH4032246.1"/>
    </source>
</evidence>
<dbReference type="InterPro" id="IPR000859">
    <property type="entry name" value="CUB_dom"/>
</dbReference>
<evidence type="ECO:0000259" key="4">
    <source>
        <dbReference type="SMART" id="SM00042"/>
    </source>
</evidence>
<proteinExistence type="predicted"/>